<accession>E7C5Z1</accession>
<evidence type="ECO:0000256" key="3">
    <source>
        <dbReference type="ARBA" id="ARBA00022679"/>
    </source>
</evidence>
<dbReference type="PANTHER" id="PTHR42790:SF4">
    <property type="entry name" value="VALINE--PYRUVATE AMINOTRANSFERASE"/>
    <property type="match status" value="1"/>
</dbReference>
<keyword evidence="6" id="KW-0670">Pyruvate</keyword>
<dbReference type="InterPro" id="IPR050859">
    <property type="entry name" value="Class-I_PLP-dep_aminotransf"/>
</dbReference>
<dbReference type="Pfam" id="PF00155">
    <property type="entry name" value="Aminotran_1_2"/>
    <property type="match status" value="1"/>
</dbReference>
<feature type="domain" description="Aminotransferase class I/classII large" evidence="5">
    <location>
        <begin position="52"/>
        <end position="376"/>
    </location>
</feature>
<dbReference type="InterPro" id="IPR015424">
    <property type="entry name" value="PyrdxlP-dep_Trfase"/>
</dbReference>
<dbReference type="GO" id="GO:1901605">
    <property type="term" value="P:alpha-amino acid metabolic process"/>
    <property type="evidence" value="ECO:0007669"/>
    <property type="project" value="TreeGrafter"/>
</dbReference>
<dbReference type="InterPro" id="IPR004839">
    <property type="entry name" value="Aminotransferase_I/II_large"/>
</dbReference>
<name>E7C5Z1_9GAMM</name>
<evidence type="ECO:0000256" key="4">
    <source>
        <dbReference type="ARBA" id="ARBA00022898"/>
    </source>
</evidence>
<keyword evidence="2 6" id="KW-0032">Aminotransferase</keyword>
<evidence type="ECO:0000256" key="1">
    <source>
        <dbReference type="ARBA" id="ARBA00001933"/>
    </source>
</evidence>
<keyword evidence="4" id="KW-0663">Pyridoxal phosphate</keyword>
<dbReference type="NCBIfam" id="NF006967">
    <property type="entry name" value="PRK09440.1-5"/>
    <property type="match status" value="1"/>
</dbReference>
<protein>
    <submittedName>
        <fullName evidence="6">Alanine-alpha-ketoisovalerate (Or valine-pyruvate) aminotransferase</fullName>
    </submittedName>
</protein>
<dbReference type="CDD" id="cd00609">
    <property type="entry name" value="AAT_like"/>
    <property type="match status" value="1"/>
</dbReference>
<sequence>MDDLGTALGQNRKIYMLGGGNPARIPEVQAFLRSCLEETLLQPQKFDELVGSYDAPQGNTKFIGAIASLLQSECGWPVGCENIAVTNGSQSSFFTLFNLFAGQCSDGSQRRILLPLTPEYIGYGDIGLGQELFYSRRPNIEVRGEYEFKYHVDFDHLDIQEGTGAICISRPTNPTGNVVTDEEILELREIAARQDIPLIIDGAYGAPFPNIIFTEVTPIWDPGMIVCLSLSKFGMPGVRTGIVVADDAVIRAVTSANAILSLSPGSFGPVLVTEAMRSGELLRISTDLIRPYYRHHLDQAVAWIRDQLAGYPYRIHTPEGAIFLWLWFQDLPITSDKLYQRLKRRGVFVIAGEHFFPGLAEDWPHRHECIRVSYAQKPSIVHHGIQIIAEEVRLAYDQCKTQTA</sequence>
<dbReference type="GO" id="GO:0009042">
    <property type="term" value="F:valine-pyruvate transaminase activity"/>
    <property type="evidence" value="ECO:0007669"/>
    <property type="project" value="TreeGrafter"/>
</dbReference>
<dbReference type="EMBL" id="GU567999">
    <property type="protein sequence ID" value="ADI22865.1"/>
    <property type="molecule type" value="Genomic_DNA"/>
</dbReference>
<keyword evidence="3 6" id="KW-0808">Transferase</keyword>
<evidence type="ECO:0000259" key="5">
    <source>
        <dbReference type="Pfam" id="PF00155"/>
    </source>
</evidence>
<dbReference type="SUPFAM" id="SSF53383">
    <property type="entry name" value="PLP-dependent transferases"/>
    <property type="match status" value="1"/>
</dbReference>
<reference evidence="6" key="1">
    <citation type="submission" date="2010-01" db="EMBL/GenBank/DDBJ databases">
        <title>Genome fragments of uncultured bacteria from the North Pacific subtropical Gyre.</title>
        <authorList>
            <person name="Pham V.D."/>
            <person name="Delong E.F."/>
        </authorList>
    </citation>
    <scope>NUCLEOTIDE SEQUENCE</scope>
</reference>
<dbReference type="Gene3D" id="3.40.640.10">
    <property type="entry name" value="Type I PLP-dependent aspartate aminotransferase-like (Major domain)"/>
    <property type="match status" value="1"/>
</dbReference>
<evidence type="ECO:0000313" key="6">
    <source>
        <dbReference type="EMBL" id="ADI22865.1"/>
    </source>
</evidence>
<dbReference type="PANTHER" id="PTHR42790">
    <property type="entry name" value="AMINOTRANSFERASE"/>
    <property type="match status" value="1"/>
</dbReference>
<dbReference type="AlphaFoldDB" id="E7C5Z1"/>
<dbReference type="GO" id="GO:0030170">
    <property type="term" value="F:pyridoxal phosphate binding"/>
    <property type="evidence" value="ECO:0007669"/>
    <property type="project" value="InterPro"/>
</dbReference>
<organism evidence="6">
    <name type="scientific">uncultured gamma proteobacterium HF0500_32L01</name>
    <dbReference type="NCBI Taxonomy" id="723574"/>
    <lineage>
        <taxon>Bacteria</taxon>
        <taxon>Pseudomonadati</taxon>
        <taxon>Pseudomonadota</taxon>
        <taxon>Gammaproteobacteria</taxon>
        <taxon>environmental samples</taxon>
    </lineage>
</organism>
<evidence type="ECO:0000256" key="2">
    <source>
        <dbReference type="ARBA" id="ARBA00022576"/>
    </source>
</evidence>
<dbReference type="InterPro" id="IPR015421">
    <property type="entry name" value="PyrdxlP-dep_Trfase_major"/>
</dbReference>
<dbReference type="GO" id="GO:0005829">
    <property type="term" value="C:cytosol"/>
    <property type="evidence" value="ECO:0007669"/>
    <property type="project" value="TreeGrafter"/>
</dbReference>
<dbReference type="NCBIfam" id="NF006964">
    <property type="entry name" value="PRK09440.1-2"/>
    <property type="match status" value="1"/>
</dbReference>
<proteinExistence type="predicted"/>
<comment type="cofactor">
    <cofactor evidence="1">
        <name>pyridoxal 5'-phosphate</name>
        <dbReference type="ChEBI" id="CHEBI:597326"/>
    </cofactor>
</comment>